<evidence type="ECO:0000256" key="2">
    <source>
        <dbReference type="ARBA" id="ARBA00022475"/>
    </source>
</evidence>
<evidence type="ECO:0000313" key="8">
    <source>
        <dbReference type="Proteomes" id="UP001595987"/>
    </source>
</evidence>
<dbReference type="InterPro" id="IPR051461">
    <property type="entry name" value="UPF0750_membrane"/>
</dbReference>
<evidence type="ECO:0000313" key="7">
    <source>
        <dbReference type="EMBL" id="MFC4652055.1"/>
    </source>
</evidence>
<dbReference type="Pfam" id="PF02588">
    <property type="entry name" value="YitT_membrane"/>
    <property type="match status" value="1"/>
</dbReference>
<evidence type="ECO:0000256" key="4">
    <source>
        <dbReference type="ARBA" id="ARBA00022989"/>
    </source>
</evidence>
<keyword evidence="4 6" id="KW-1133">Transmembrane helix</keyword>
<keyword evidence="8" id="KW-1185">Reference proteome</keyword>
<dbReference type="InterPro" id="IPR003740">
    <property type="entry name" value="YitT"/>
</dbReference>
<dbReference type="Proteomes" id="UP001595987">
    <property type="component" value="Unassembled WGS sequence"/>
</dbReference>
<dbReference type="PANTHER" id="PTHR33545:SF10">
    <property type="entry name" value="UPF0750 MEMBRANE PROTEIN YPJC"/>
    <property type="match status" value="1"/>
</dbReference>
<feature type="transmembrane region" description="Helical" evidence="6">
    <location>
        <begin position="90"/>
        <end position="110"/>
    </location>
</feature>
<proteinExistence type="predicted"/>
<dbReference type="RefSeq" id="WP_213533480.1">
    <property type="nucleotide sequence ID" value="NZ_BOVQ01000002.1"/>
</dbReference>
<reference evidence="8" key="1">
    <citation type="journal article" date="2019" name="Int. J. Syst. Evol. Microbiol.">
        <title>The Global Catalogue of Microorganisms (GCM) 10K type strain sequencing project: providing services to taxonomists for standard genome sequencing and annotation.</title>
        <authorList>
            <consortium name="The Broad Institute Genomics Platform"/>
            <consortium name="The Broad Institute Genome Sequencing Center for Infectious Disease"/>
            <person name="Wu L."/>
            <person name="Ma J."/>
        </authorList>
    </citation>
    <scope>NUCLEOTIDE SEQUENCE [LARGE SCALE GENOMIC DNA]</scope>
    <source>
        <strain evidence="8">CCUG 63287</strain>
    </source>
</reference>
<evidence type="ECO:0000256" key="1">
    <source>
        <dbReference type="ARBA" id="ARBA00004651"/>
    </source>
</evidence>
<keyword evidence="2" id="KW-1003">Cell membrane</keyword>
<gene>
    <name evidence="7" type="ORF">ACFO26_03965</name>
</gene>
<feature type="transmembrane region" description="Helical" evidence="6">
    <location>
        <begin position="156"/>
        <end position="175"/>
    </location>
</feature>
<comment type="caution">
    <text evidence="7">The sequence shown here is derived from an EMBL/GenBank/DDBJ whole genome shotgun (WGS) entry which is preliminary data.</text>
</comment>
<evidence type="ECO:0000256" key="6">
    <source>
        <dbReference type="SAM" id="Phobius"/>
    </source>
</evidence>
<protein>
    <submittedName>
        <fullName evidence="7">YitT family protein</fullName>
    </submittedName>
</protein>
<organism evidence="7 8">
    <name type="scientific">Lactococcus nasutitermitis</name>
    <dbReference type="NCBI Taxonomy" id="1652957"/>
    <lineage>
        <taxon>Bacteria</taxon>
        <taxon>Bacillati</taxon>
        <taxon>Bacillota</taxon>
        <taxon>Bacilli</taxon>
        <taxon>Lactobacillales</taxon>
        <taxon>Streptococcaceae</taxon>
        <taxon>Lactococcus</taxon>
    </lineage>
</organism>
<dbReference type="EMBL" id="JBHSGD010000004">
    <property type="protein sequence ID" value="MFC4652055.1"/>
    <property type="molecule type" value="Genomic_DNA"/>
</dbReference>
<keyword evidence="5 6" id="KW-0472">Membrane</keyword>
<feature type="transmembrane region" description="Helical" evidence="6">
    <location>
        <begin position="12"/>
        <end position="33"/>
    </location>
</feature>
<comment type="subcellular location">
    <subcellularLocation>
        <location evidence="1">Cell membrane</location>
        <topology evidence="1">Multi-pass membrane protein</topology>
    </subcellularLocation>
</comment>
<accession>A0ABV9JF05</accession>
<name>A0ABV9JF05_9LACT</name>
<evidence type="ECO:0000256" key="3">
    <source>
        <dbReference type="ARBA" id="ARBA00022692"/>
    </source>
</evidence>
<keyword evidence="3 6" id="KW-0812">Transmembrane</keyword>
<sequence>MKILETKIDKKFVKDLTILLIGVGLYILSVRLFVLPNLLASNGIAGFSVFFNFVFQINPALTFFVINIPLFFFGWRLLSQRELLLSLPGAAAMSIWMLIFEAMGISGFQFDHLIYAGICDGILSGIGAGLVVISEGTFGGSLLLSRILEDQWNFTIDRVLFAIDIVVMVLSLLTYLALPHFAVTLLSCFIFSKVTRFVGRADYRQKTLDKLKLNFLRN</sequence>
<dbReference type="PANTHER" id="PTHR33545">
    <property type="entry name" value="UPF0750 MEMBRANE PROTEIN YITT-RELATED"/>
    <property type="match status" value="1"/>
</dbReference>
<feature type="transmembrane region" description="Helical" evidence="6">
    <location>
        <begin position="53"/>
        <end position="78"/>
    </location>
</feature>
<feature type="transmembrane region" description="Helical" evidence="6">
    <location>
        <begin position="122"/>
        <end position="144"/>
    </location>
</feature>
<evidence type="ECO:0000256" key="5">
    <source>
        <dbReference type="ARBA" id="ARBA00023136"/>
    </source>
</evidence>